<dbReference type="Proteomes" id="UP000095042">
    <property type="component" value="Unassembled WGS sequence"/>
</dbReference>
<dbReference type="AlphaFoldDB" id="A0A1E3WA19"/>
<evidence type="ECO:0000313" key="1">
    <source>
        <dbReference type="EMBL" id="ODS02590.1"/>
    </source>
</evidence>
<evidence type="ECO:0000313" key="2">
    <source>
        <dbReference type="Proteomes" id="UP000095042"/>
    </source>
</evidence>
<dbReference type="EMBL" id="LPWD01000270">
    <property type="protein sequence ID" value="ODS02590.1"/>
    <property type="molecule type" value="Genomic_DNA"/>
</dbReference>
<keyword evidence="2" id="KW-1185">Reference proteome</keyword>
<organism evidence="1 2">
    <name type="scientific">Methyloceanibacter marginalis</name>
    <dbReference type="NCBI Taxonomy" id="1774971"/>
    <lineage>
        <taxon>Bacteria</taxon>
        <taxon>Pseudomonadati</taxon>
        <taxon>Pseudomonadota</taxon>
        <taxon>Alphaproteobacteria</taxon>
        <taxon>Hyphomicrobiales</taxon>
        <taxon>Hyphomicrobiaceae</taxon>
        <taxon>Methyloceanibacter</taxon>
    </lineage>
</organism>
<reference evidence="1 2" key="1">
    <citation type="journal article" date="2016" name="Environ. Microbiol.">
        <title>New Methyloceanibacter diversity from North Sea sediments includes methanotroph containing solely the soluble methane monooxygenase.</title>
        <authorList>
            <person name="Vekeman B."/>
            <person name="Kerckhof F.M."/>
            <person name="Cremers G."/>
            <person name="de Vos P."/>
            <person name="Vandamme P."/>
            <person name="Boon N."/>
            <person name="Op den Camp H.J."/>
            <person name="Heylen K."/>
        </authorList>
    </citation>
    <scope>NUCLEOTIDE SEQUENCE [LARGE SCALE GENOMIC DNA]</scope>
    <source>
        <strain evidence="1 2">R-67177</strain>
    </source>
</reference>
<sequence>MHGALLVAHKHVLQPIVLEQLVIDRQHRAAGIAEDVLDALVGESLKHDLGACHRGRHVTTHWQNRA</sequence>
<comment type="caution">
    <text evidence="1">The sequence shown here is derived from an EMBL/GenBank/DDBJ whole genome shotgun (WGS) entry which is preliminary data.</text>
</comment>
<protein>
    <submittedName>
        <fullName evidence="1">Uncharacterized protein</fullName>
    </submittedName>
</protein>
<name>A0A1E3WA19_9HYPH</name>
<gene>
    <name evidence="1" type="ORF">AUC71_14500</name>
</gene>
<accession>A0A1E3WA19</accession>
<proteinExistence type="predicted"/>